<comment type="caution">
    <text evidence="8">The sequence shown here is derived from an EMBL/GenBank/DDBJ whole genome shotgun (WGS) entry which is preliminary data.</text>
</comment>
<evidence type="ECO:0000259" key="6">
    <source>
        <dbReference type="Pfam" id="PF07980"/>
    </source>
</evidence>
<feature type="domain" description="SusD-like N-terminal" evidence="7">
    <location>
        <begin position="112"/>
        <end position="232"/>
    </location>
</feature>
<accession>A0ABY1SKF3</accession>
<reference evidence="8 9" key="1">
    <citation type="submission" date="2017-06" db="EMBL/GenBank/DDBJ databases">
        <authorList>
            <person name="Varghese N."/>
            <person name="Submissions S."/>
        </authorList>
    </citation>
    <scope>NUCLEOTIDE SEQUENCE [LARGE SCALE GENOMIC DNA]</scope>
    <source>
        <strain evidence="8 9">DSM 19840</strain>
    </source>
</reference>
<dbReference type="EMBL" id="FZNV01000005">
    <property type="protein sequence ID" value="SNR67511.1"/>
    <property type="molecule type" value="Genomic_DNA"/>
</dbReference>
<evidence type="ECO:0000259" key="7">
    <source>
        <dbReference type="Pfam" id="PF14322"/>
    </source>
</evidence>
<dbReference type="Pfam" id="PF14322">
    <property type="entry name" value="SusD-like_3"/>
    <property type="match status" value="1"/>
</dbReference>
<dbReference type="InterPro" id="IPR011990">
    <property type="entry name" value="TPR-like_helical_dom_sf"/>
</dbReference>
<dbReference type="Pfam" id="PF07980">
    <property type="entry name" value="SusD_RagB"/>
    <property type="match status" value="1"/>
</dbReference>
<evidence type="ECO:0000313" key="8">
    <source>
        <dbReference type="EMBL" id="SNR67511.1"/>
    </source>
</evidence>
<dbReference type="InterPro" id="IPR012944">
    <property type="entry name" value="SusD_RagB_dom"/>
</dbReference>
<evidence type="ECO:0000256" key="5">
    <source>
        <dbReference type="ARBA" id="ARBA00023237"/>
    </source>
</evidence>
<keyword evidence="4" id="KW-0472">Membrane</keyword>
<dbReference type="SUPFAM" id="SSF48452">
    <property type="entry name" value="TPR-like"/>
    <property type="match status" value="1"/>
</dbReference>
<comment type="similarity">
    <text evidence="2">Belongs to the SusD family.</text>
</comment>
<keyword evidence="3" id="KW-0732">Signal</keyword>
<dbReference type="InterPro" id="IPR033985">
    <property type="entry name" value="SusD-like_N"/>
</dbReference>
<keyword evidence="9" id="KW-1185">Reference proteome</keyword>
<gene>
    <name evidence="8" type="ORF">SAMN04488009_3118</name>
</gene>
<proteinExistence type="inferred from homology"/>
<organism evidence="8 9">
    <name type="scientific">Maribacter sedimenticola</name>
    <dbReference type="NCBI Taxonomy" id="228956"/>
    <lineage>
        <taxon>Bacteria</taxon>
        <taxon>Pseudomonadati</taxon>
        <taxon>Bacteroidota</taxon>
        <taxon>Flavobacteriia</taxon>
        <taxon>Flavobacteriales</taxon>
        <taxon>Flavobacteriaceae</taxon>
        <taxon>Maribacter</taxon>
    </lineage>
</organism>
<protein>
    <submittedName>
        <fullName evidence="8">Starch-binding associating with outer membrane</fullName>
    </submittedName>
</protein>
<dbReference type="PROSITE" id="PS51257">
    <property type="entry name" value="PROKAR_LIPOPROTEIN"/>
    <property type="match status" value="1"/>
</dbReference>
<evidence type="ECO:0000256" key="3">
    <source>
        <dbReference type="ARBA" id="ARBA00022729"/>
    </source>
</evidence>
<dbReference type="Gene3D" id="1.25.40.390">
    <property type="match status" value="1"/>
</dbReference>
<sequence length="590" mass="65822">MHKIYIMKKRNILITACVTALVFITGCSDEFLNREPEGSFSESDVATADGVEGLLIGAYTMVPGGGLEGQTWHNDIHSWVFNIASDDALKGTDAGDQPEQSFIEGYDFQSFNIHIRDKWRGLYKGVAATNIVLTTLAEVEDISDERRAQIVAEARFLRGLFHMEARKMWRMPTYISDENFALNDLESTKIPNDREIWPLIEADFEAAAAVLPATQGDVGRPTSWAAKAFLGKAKIYQGFDENGTANLTKMGEAKVIFDDIIENGPFTLMDKFEDNFKVATRNNTESIFEVQYAISSASGDAANRGIGLAHPYTDPWGCCGFYQASQNLVNAYKTEEGLPLLDTFNETNVSADVDETTTLSTYTGTLDPRLDHTVGRPGILYKGFKIYQTDFVRDLSYAGPFFSMKHVAEPEAFGQGGWGNLSANNYRIMRLDMIYLWLAEAEVELGDLERARTLVNEIRSRAANPEGFVPLATQGTDRNDFTIEAGTPAANYEIATYDEVWTDPVLARKAVRFETRLEFALEGHRFFDLQRWGIAADVLNAYIASESELRTYLSGKSFTKGKHEYFPIPIEAIDRSAVDGQPTITQDPNY</sequence>
<keyword evidence="5" id="KW-0998">Cell outer membrane</keyword>
<comment type="subcellular location">
    <subcellularLocation>
        <location evidence="1">Cell outer membrane</location>
    </subcellularLocation>
</comment>
<feature type="domain" description="RagB/SusD" evidence="6">
    <location>
        <begin position="284"/>
        <end position="590"/>
    </location>
</feature>
<evidence type="ECO:0000313" key="9">
    <source>
        <dbReference type="Proteomes" id="UP000198337"/>
    </source>
</evidence>
<evidence type="ECO:0000256" key="1">
    <source>
        <dbReference type="ARBA" id="ARBA00004442"/>
    </source>
</evidence>
<evidence type="ECO:0000256" key="4">
    <source>
        <dbReference type="ARBA" id="ARBA00023136"/>
    </source>
</evidence>
<evidence type="ECO:0000256" key="2">
    <source>
        <dbReference type="ARBA" id="ARBA00006275"/>
    </source>
</evidence>
<name>A0ABY1SKF3_9FLAO</name>
<dbReference type="Proteomes" id="UP000198337">
    <property type="component" value="Unassembled WGS sequence"/>
</dbReference>